<protein>
    <submittedName>
        <fullName evidence="1">Uncharacterized protein</fullName>
    </submittedName>
</protein>
<organism evidence="1">
    <name type="scientific">Rhizophora mucronata</name>
    <name type="common">Asiatic mangrove</name>
    <dbReference type="NCBI Taxonomy" id="61149"/>
    <lineage>
        <taxon>Eukaryota</taxon>
        <taxon>Viridiplantae</taxon>
        <taxon>Streptophyta</taxon>
        <taxon>Embryophyta</taxon>
        <taxon>Tracheophyta</taxon>
        <taxon>Spermatophyta</taxon>
        <taxon>Magnoliopsida</taxon>
        <taxon>eudicotyledons</taxon>
        <taxon>Gunneridae</taxon>
        <taxon>Pentapetalae</taxon>
        <taxon>rosids</taxon>
        <taxon>fabids</taxon>
        <taxon>Malpighiales</taxon>
        <taxon>Rhizophoraceae</taxon>
        <taxon>Rhizophora</taxon>
    </lineage>
</organism>
<proteinExistence type="predicted"/>
<dbReference type="AlphaFoldDB" id="A0A2P2PTD3"/>
<reference evidence="1" key="1">
    <citation type="submission" date="2018-02" db="EMBL/GenBank/DDBJ databases">
        <title>Rhizophora mucronata_Transcriptome.</title>
        <authorList>
            <person name="Meera S.P."/>
            <person name="Sreeshan A."/>
            <person name="Augustine A."/>
        </authorList>
    </citation>
    <scope>NUCLEOTIDE SEQUENCE</scope>
    <source>
        <tissue evidence="1">Leaf</tissue>
    </source>
</reference>
<accession>A0A2P2PTD3</accession>
<evidence type="ECO:0000313" key="1">
    <source>
        <dbReference type="EMBL" id="MBX57972.1"/>
    </source>
</evidence>
<sequence length="39" mass="4700">MIEKVAMKCLRYWVVSEQFLLHVSKLHKVYHCLQPSLKI</sequence>
<name>A0A2P2PTD3_RHIMU</name>
<dbReference type="EMBL" id="GGEC01077488">
    <property type="protein sequence ID" value="MBX57972.1"/>
    <property type="molecule type" value="Transcribed_RNA"/>
</dbReference>